<evidence type="ECO:0000256" key="8">
    <source>
        <dbReference type="ARBA" id="ARBA00022840"/>
    </source>
</evidence>
<comment type="caution">
    <text evidence="11">Lacks conserved residue(s) required for the propagation of feature annotation.</text>
</comment>
<dbReference type="EC" id="2.7.1.71" evidence="3 11"/>
<evidence type="ECO:0000256" key="4">
    <source>
        <dbReference type="ARBA" id="ARBA00022605"/>
    </source>
</evidence>
<evidence type="ECO:0000256" key="2">
    <source>
        <dbReference type="ARBA" id="ARBA00006997"/>
    </source>
</evidence>
<keyword evidence="5 11" id="KW-0808">Transferase</keyword>
<evidence type="ECO:0000256" key="11">
    <source>
        <dbReference type="HAMAP-Rule" id="MF_00109"/>
    </source>
</evidence>
<keyword evidence="9 11" id="KW-0057">Aromatic amino acid biosynthesis</keyword>
<evidence type="ECO:0000256" key="5">
    <source>
        <dbReference type="ARBA" id="ARBA00022679"/>
    </source>
</evidence>
<keyword evidence="7 11" id="KW-0418">Kinase</keyword>
<evidence type="ECO:0000256" key="3">
    <source>
        <dbReference type="ARBA" id="ARBA00012154"/>
    </source>
</evidence>
<dbReference type="GO" id="GO:0005829">
    <property type="term" value="C:cytosol"/>
    <property type="evidence" value="ECO:0007669"/>
    <property type="project" value="TreeGrafter"/>
</dbReference>
<organism evidence="12 13">
    <name type="scientific">Candidatus Jacksonbacteria bacterium RIFCSPLOWO2_02_FULL_44_20</name>
    <dbReference type="NCBI Taxonomy" id="1798460"/>
    <lineage>
        <taxon>Bacteria</taxon>
        <taxon>Candidatus Jacksoniibacteriota</taxon>
    </lineage>
</organism>
<comment type="function">
    <text evidence="11">Catalyzes the specific phosphorylation of the 3-hydroxyl group of shikimic acid using ATP as a cosubstrate.</text>
</comment>
<dbReference type="InterPro" id="IPR023000">
    <property type="entry name" value="Shikimate_kinase_CS"/>
</dbReference>
<dbReference type="InterPro" id="IPR031322">
    <property type="entry name" value="Shikimate/glucono_kinase"/>
</dbReference>
<proteinExistence type="inferred from homology"/>
<dbReference type="GO" id="GO:0008652">
    <property type="term" value="P:amino acid biosynthetic process"/>
    <property type="evidence" value="ECO:0007669"/>
    <property type="project" value="UniProtKB-KW"/>
</dbReference>
<evidence type="ECO:0000256" key="10">
    <source>
        <dbReference type="ARBA" id="ARBA00048567"/>
    </source>
</evidence>
<reference evidence="12 13" key="1">
    <citation type="journal article" date="2016" name="Nat. Commun.">
        <title>Thousands of microbial genomes shed light on interconnected biogeochemical processes in an aquifer system.</title>
        <authorList>
            <person name="Anantharaman K."/>
            <person name="Brown C.T."/>
            <person name="Hug L.A."/>
            <person name="Sharon I."/>
            <person name="Castelle C.J."/>
            <person name="Probst A.J."/>
            <person name="Thomas B.C."/>
            <person name="Singh A."/>
            <person name="Wilkins M.J."/>
            <person name="Karaoz U."/>
            <person name="Brodie E.L."/>
            <person name="Williams K.H."/>
            <person name="Hubbard S.S."/>
            <person name="Banfield J.F."/>
        </authorList>
    </citation>
    <scope>NUCLEOTIDE SEQUENCE [LARGE SCALE GENOMIC DNA]</scope>
</reference>
<feature type="binding site" evidence="11">
    <location>
        <position position="135"/>
    </location>
    <ligand>
        <name>substrate</name>
    </ligand>
</feature>
<dbReference type="Proteomes" id="UP000178315">
    <property type="component" value="Unassembled WGS sequence"/>
</dbReference>
<keyword evidence="8 11" id="KW-0067">ATP-binding</keyword>
<evidence type="ECO:0000313" key="13">
    <source>
        <dbReference type="Proteomes" id="UP000178315"/>
    </source>
</evidence>
<evidence type="ECO:0000256" key="7">
    <source>
        <dbReference type="ARBA" id="ARBA00022777"/>
    </source>
</evidence>
<gene>
    <name evidence="11" type="primary">aroK</name>
    <name evidence="12" type="ORF">A3H61_03400</name>
</gene>
<dbReference type="InterPro" id="IPR000623">
    <property type="entry name" value="Shikimate_kinase/TSH1"/>
</dbReference>
<dbReference type="Pfam" id="PF01202">
    <property type="entry name" value="SKI"/>
    <property type="match status" value="1"/>
</dbReference>
<dbReference type="PANTHER" id="PTHR21087:SF16">
    <property type="entry name" value="SHIKIMATE KINASE 1, CHLOROPLASTIC"/>
    <property type="match status" value="1"/>
</dbReference>
<evidence type="ECO:0000256" key="6">
    <source>
        <dbReference type="ARBA" id="ARBA00022741"/>
    </source>
</evidence>
<keyword evidence="11" id="KW-0460">Magnesium</keyword>
<dbReference type="GO" id="GO:0009423">
    <property type="term" value="P:chorismate biosynthetic process"/>
    <property type="evidence" value="ECO:0007669"/>
    <property type="project" value="UniProtKB-UniRule"/>
</dbReference>
<comment type="subunit">
    <text evidence="11">Monomer.</text>
</comment>
<keyword evidence="11" id="KW-0479">Metal-binding</keyword>
<keyword evidence="4 11" id="KW-0028">Amino-acid biosynthesis</keyword>
<feature type="binding site" evidence="11">
    <location>
        <position position="115"/>
    </location>
    <ligand>
        <name>ATP</name>
        <dbReference type="ChEBI" id="CHEBI:30616"/>
    </ligand>
</feature>
<dbReference type="GO" id="GO:0004765">
    <property type="term" value="F:shikimate kinase activity"/>
    <property type="evidence" value="ECO:0007669"/>
    <property type="project" value="UniProtKB-UniRule"/>
</dbReference>
<comment type="pathway">
    <text evidence="1 11">Metabolic intermediate biosynthesis; chorismate biosynthesis; chorismate from D-erythrose 4-phosphate and phosphoenolpyruvate: step 5/7.</text>
</comment>
<dbReference type="PROSITE" id="PS01128">
    <property type="entry name" value="SHIKIMATE_KINASE"/>
    <property type="match status" value="1"/>
</dbReference>
<evidence type="ECO:0000313" key="12">
    <source>
        <dbReference type="EMBL" id="OGY72627.1"/>
    </source>
</evidence>
<dbReference type="AlphaFoldDB" id="A0A1G2A977"/>
<name>A0A1G2A977_9BACT</name>
<dbReference type="InterPro" id="IPR027417">
    <property type="entry name" value="P-loop_NTPase"/>
</dbReference>
<feature type="binding site" evidence="11">
    <location>
        <position position="56"/>
    </location>
    <ligand>
        <name>substrate</name>
    </ligand>
</feature>
<evidence type="ECO:0000256" key="9">
    <source>
        <dbReference type="ARBA" id="ARBA00023141"/>
    </source>
</evidence>
<accession>A0A1G2A977</accession>
<dbReference type="PANTHER" id="PTHR21087">
    <property type="entry name" value="SHIKIMATE KINASE"/>
    <property type="match status" value="1"/>
</dbReference>
<comment type="similarity">
    <text evidence="2 11">Belongs to the shikimate kinase family.</text>
</comment>
<sequence>MNIILTGYRGSGKTTIGRALARRLSREFIDTDDLIEEKERMKIKEIFDKRGWQYFRKIEKKMIRGLTKKNNTVIAVGGGSFMYKENLCLKENALVVLLIAPLEVLSLRIKTDPNRPPLTEGQSSTDEIREVWGRRKERYYGLADAVLDTGDGNVERVVSEIIEKLQLMNPHDN</sequence>
<comment type="subcellular location">
    <subcellularLocation>
        <location evidence="11">Cytoplasm</location>
    </subcellularLocation>
</comment>
<feature type="binding site" evidence="11">
    <location>
        <begin position="10"/>
        <end position="15"/>
    </location>
    <ligand>
        <name>ATP</name>
        <dbReference type="ChEBI" id="CHEBI:30616"/>
    </ligand>
</feature>
<dbReference type="UniPathway" id="UPA00053">
    <property type="reaction ID" value="UER00088"/>
</dbReference>
<dbReference type="CDD" id="cd00464">
    <property type="entry name" value="SK"/>
    <property type="match status" value="1"/>
</dbReference>
<dbReference type="PRINTS" id="PR01100">
    <property type="entry name" value="SHIKIMTKNASE"/>
</dbReference>
<dbReference type="Gene3D" id="3.40.50.300">
    <property type="entry name" value="P-loop containing nucleotide triphosphate hydrolases"/>
    <property type="match status" value="1"/>
</dbReference>
<dbReference type="GO" id="GO:0005524">
    <property type="term" value="F:ATP binding"/>
    <property type="evidence" value="ECO:0007669"/>
    <property type="project" value="UniProtKB-UniRule"/>
</dbReference>
<dbReference type="GO" id="GO:0000287">
    <property type="term" value="F:magnesium ion binding"/>
    <property type="evidence" value="ECO:0007669"/>
    <property type="project" value="UniProtKB-UniRule"/>
</dbReference>
<keyword evidence="6 11" id="KW-0547">Nucleotide-binding</keyword>
<comment type="cofactor">
    <cofactor evidence="11">
        <name>Mg(2+)</name>
        <dbReference type="ChEBI" id="CHEBI:18420"/>
    </cofactor>
    <text evidence="11">Binds 1 Mg(2+) ion per subunit.</text>
</comment>
<evidence type="ECO:0000256" key="1">
    <source>
        <dbReference type="ARBA" id="ARBA00004842"/>
    </source>
</evidence>
<feature type="binding site" evidence="11">
    <location>
        <position position="14"/>
    </location>
    <ligand>
        <name>Mg(2+)</name>
        <dbReference type="ChEBI" id="CHEBI:18420"/>
    </ligand>
</feature>
<dbReference type="HAMAP" id="MF_00109">
    <property type="entry name" value="Shikimate_kinase"/>
    <property type="match status" value="1"/>
</dbReference>
<dbReference type="SUPFAM" id="SSF52540">
    <property type="entry name" value="P-loop containing nucleoside triphosphate hydrolases"/>
    <property type="match status" value="1"/>
</dbReference>
<dbReference type="GO" id="GO:0009073">
    <property type="term" value="P:aromatic amino acid family biosynthetic process"/>
    <property type="evidence" value="ECO:0007669"/>
    <property type="project" value="UniProtKB-KW"/>
</dbReference>
<comment type="caution">
    <text evidence="12">The sequence shown here is derived from an EMBL/GenBank/DDBJ whole genome shotgun (WGS) entry which is preliminary data.</text>
</comment>
<dbReference type="EMBL" id="MHJU01000027">
    <property type="protein sequence ID" value="OGY72627.1"/>
    <property type="molecule type" value="Genomic_DNA"/>
</dbReference>
<feature type="binding site" evidence="11">
    <location>
        <position position="78"/>
    </location>
    <ligand>
        <name>substrate</name>
    </ligand>
</feature>
<feature type="binding site" evidence="11">
    <location>
        <position position="32"/>
    </location>
    <ligand>
        <name>substrate</name>
    </ligand>
</feature>
<keyword evidence="11" id="KW-0963">Cytoplasm</keyword>
<comment type="catalytic activity">
    <reaction evidence="10 11">
        <text>shikimate + ATP = 3-phosphoshikimate + ADP + H(+)</text>
        <dbReference type="Rhea" id="RHEA:13121"/>
        <dbReference type="ChEBI" id="CHEBI:15378"/>
        <dbReference type="ChEBI" id="CHEBI:30616"/>
        <dbReference type="ChEBI" id="CHEBI:36208"/>
        <dbReference type="ChEBI" id="CHEBI:145989"/>
        <dbReference type="ChEBI" id="CHEBI:456216"/>
        <dbReference type="EC" id="2.7.1.71"/>
    </reaction>
</comment>
<protein>
    <recommendedName>
        <fullName evidence="3 11">Shikimate kinase</fullName>
        <shortName evidence="11">SK</shortName>
        <ecNumber evidence="3 11">2.7.1.71</ecNumber>
    </recommendedName>
</protein>